<keyword evidence="1" id="KW-0732">Signal</keyword>
<dbReference type="Proteomes" id="UP000299102">
    <property type="component" value="Unassembled WGS sequence"/>
</dbReference>
<evidence type="ECO:0000313" key="3">
    <source>
        <dbReference type="Proteomes" id="UP000299102"/>
    </source>
</evidence>
<evidence type="ECO:0000256" key="1">
    <source>
        <dbReference type="SAM" id="SignalP"/>
    </source>
</evidence>
<protein>
    <submittedName>
        <fullName evidence="2">Uncharacterized protein</fullName>
    </submittedName>
</protein>
<proteinExistence type="predicted"/>
<organism evidence="2 3">
    <name type="scientific">Eumeta variegata</name>
    <name type="common">Bagworm moth</name>
    <name type="synonym">Eumeta japonica</name>
    <dbReference type="NCBI Taxonomy" id="151549"/>
    <lineage>
        <taxon>Eukaryota</taxon>
        <taxon>Metazoa</taxon>
        <taxon>Ecdysozoa</taxon>
        <taxon>Arthropoda</taxon>
        <taxon>Hexapoda</taxon>
        <taxon>Insecta</taxon>
        <taxon>Pterygota</taxon>
        <taxon>Neoptera</taxon>
        <taxon>Endopterygota</taxon>
        <taxon>Lepidoptera</taxon>
        <taxon>Glossata</taxon>
        <taxon>Ditrysia</taxon>
        <taxon>Tineoidea</taxon>
        <taxon>Psychidae</taxon>
        <taxon>Oiketicinae</taxon>
        <taxon>Eumeta</taxon>
    </lineage>
</organism>
<feature type="signal peptide" evidence="1">
    <location>
        <begin position="1"/>
        <end position="28"/>
    </location>
</feature>
<keyword evidence="3" id="KW-1185">Reference proteome</keyword>
<dbReference type="AlphaFoldDB" id="A0A4C1TPV5"/>
<feature type="chain" id="PRO_5020037843" evidence="1">
    <location>
        <begin position="29"/>
        <end position="119"/>
    </location>
</feature>
<gene>
    <name evidence="2" type="ORF">EVAR_94352_1</name>
</gene>
<evidence type="ECO:0000313" key="2">
    <source>
        <dbReference type="EMBL" id="GBP16007.1"/>
    </source>
</evidence>
<comment type="caution">
    <text evidence="2">The sequence shown here is derived from an EMBL/GenBank/DDBJ whole genome shotgun (WGS) entry which is preliminary data.</text>
</comment>
<dbReference type="EMBL" id="BGZK01000076">
    <property type="protein sequence ID" value="GBP16007.1"/>
    <property type="molecule type" value="Genomic_DNA"/>
</dbReference>
<accession>A0A4C1TPV5</accession>
<sequence length="119" mass="12968">MRERSPTVVLLLLFLVLLLLGSIHFTVGGVPSNELLYQIRTSFSSPLRSFGVHGGLLKNVVINTVAKARTGSLICLLKHAACALIRLKLKTDLPISGPKSMLLTTTALLLMSHRRIPVK</sequence>
<reference evidence="2 3" key="1">
    <citation type="journal article" date="2019" name="Commun. Biol.">
        <title>The bagworm genome reveals a unique fibroin gene that provides high tensile strength.</title>
        <authorList>
            <person name="Kono N."/>
            <person name="Nakamura H."/>
            <person name="Ohtoshi R."/>
            <person name="Tomita M."/>
            <person name="Numata K."/>
            <person name="Arakawa K."/>
        </authorList>
    </citation>
    <scope>NUCLEOTIDE SEQUENCE [LARGE SCALE GENOMIC DNA]</scope>
</reference>
<name>A0A4C1TPV5_EUMVA</name>